<dbReference type="EMBL" id="JANIEX010000588">
    <property type="protein sequence ID" value="KAJ3565246.1"/>
    <property type="molecule type" value="Genomic_DNA"/>
</dbReference>
<accession>A0AAD5VNJ4</accession>
<dbReference type="InterPro" id="IPR019236">
    <property type="entry name" value="APP1_cat"/>
</dbReference>
<feature type="domain" description="Phosphatidate phosphatase APP1 catalytic" evidence="2">
    <location>
        <begin position="204"/>
        <end position="309"/>
    </location>
</feature>
<keyword evidence="1" id="KW-0732">Signal</keyword>
<evidence type="ECO:0000313" key="3">
    <source>
        <dbReference type="EMBL" id="KAJ3565246.1"/>
    </source>
</evidence>
<keyword evidence="4" id="KW-1185">Reference proteome</keyword>
<proteinExistence type="predicted"/>
<comment type="caution">
    <text evidence="3">The sequence shown here is derived from an EMBL/GenBank/DDBJ whole genome shotgun (WGS) entry which is preliminary data.</text>
</comment>
<dbReference type="PANTHER" id="PTHR28208">
    <property type="entry name" value="PHOSPHATIDATE PHOSPHATASE APP1"/>
    <property type="match status" value="1"/>
</dbReference>
<protein>
    <recommendedName>
        <fullName evidence="2">Phosphatidate phosphatase APP1 catalytic domain-containing protein</fullName>
    </recommendedName>
</protein>
<dbReference type="PANTHER" id="PTHR28208:SF1">
    <property type="entry name" value="FILAMENT ORGANIZATION PROTEIN APP1-LIKE, PUTATIVE (AFU_ORTHOLOGUE AFUA_1G06650)-RELATED"/>
    <property type="match status" value="1"/>
</dbReference>
<feature type="signal peptide" evidence="1">
    <location>
        <begin position="1"/>
        <end position="20"/>
    </location>
</feature>
<dbReference type="AlphaFoldDB" id="A0AAD5VNJ4"/>
<reference evidence="3" key="1">
    <citation type="submission" date="2022-07" db="EMBL/GenBank/DDBJ databases">
        <title>Genome Sequence of Leucocoprinus birnbaumii.</title>
        <authorList>
            <person name="Buettner E."/>
        </authorList>
    </citation>
    <scope>NUCLEOTIDE SEQUENCE</scope>
    <source>
        <strain evidence="3">VT141</strain>
    </source>
</reference>
<dbReference type="Pfam" id="PF09949">
    <property type="entry name" value="APP1_cat"/>
    <property type="match status" value="1"/>
</dbReference>
<feature type="chain" id="PRO_5042235067" description="Phosphatidate phosphatase APP1 catalytic domain-containing protein" evidence="1">
    <location>
        <begin position="21"/>
        <end position="353"/>
    </location>
</feature>
<dbReference type="Proteomes" id="UP001213000">
    <property type="component" value="Unassembled WGS sequence"/>
</dbReference>
<gene>
    <name evidence="3" type="ORF">NP233_g7750</name>
</gene>
<dbReference type="InterPro" id="IPR052935">
    <property type="entry name" value="Mg2+_PAP"/>
</dbReference>
<sequence length="353" mass="38105">MSRLLFALVSFIAVLQQGSAIPLQTRTSLLNDILAFDAPAFPDPSEPGSILVQQQAFVSLRSIDLGVVTSAIEKGLNTLGIDPSDKLTTLQDRIKLLGAIGASGKEVTLNVEGCSNELNLPPTSSLPDLGMILRNVSVGQCGNGKSLNAKVDTSLFDNREIDSRVFYSPDSGFGVISDIDDTIKVSNVLDKPALLKATFLDDPVPFIYVSGSPFQLYPFLRGFVDSAYSASNGPIFLRNLTLVDIPEVVDFVSGGNVFDYKLSMIDRIKGMYPSKKFLCIGDSTEKDPETYGEAFRKYGDAISCAWIRRVDGANNTEERFSAAFAGVPQSKFRIYNDAEIPTLAQIDVAGGAC</sequence>
<dbReference type="GO" id="GO:0030479">
    <property type="term" value="C:actin cortical patch"/>
    <property type="evidence" value="ECO:0007669"/>
    <property type="project" value="TreeGrafter"/>
</dbReference>
<evidence type="ECO:0000259" key="2">
    <source>
        <dbReference type="Pfam" id="PF09949"/>
    </source>
</evidence>
<evidence type="ECO:0000256" key="1">
    <source>
        <dbReference type="SAM" id="SignalP"/>
    </source>
</evidence>
<name>A0AAD5VNJ4_9AGAR</name>
<dbReference type="GO" id="GO:0008195">
    <property type="term" value="F:phosphatidate phosphatase activity"/>
    <property type="evidence" value="ECO:0007669"/>
    <property type="project" value="InterPro"/>
</dbReference>
<organism evidence="3 4">
    <name type="scientific">Leucocoprinus birnbaumii</name>
    <dbReference type="NCBI Taxonomy" id="56174"/>
    <lineage>
        <taxon>Eukaryota</taxon>
        <taxon>Fungi</taxon>
        <taxon>Dikarya</taxon>
        <taxon>Basidiomycota</taxon>
        <taxon>Agaricomycotina</taxon>
        <taxon>Agaricomycetes</taxon>
        <taxon>Agaricomycetidae</taxon>
        <taxon>Agaricales</taxon>
        <taxon>Agaricineae</taxon>
        <taxon>Agaricaceae</taxon>
        <taxon>Leucocoprinus</taxon>
    </lineage>
</organism>
<evidence type="ECO:0000313" key="4">
    <source>
        <dbReference type="Proteomes" id="UP001213000"/>
    </source>
</evidence>